<name>A0A1Z4EU76_9MYCO</name>
<sequence length="46" mass="4765">MIAGVDHGLRKVGDSGSKRTGAVADRVPQFGQVGKLAVEFILSCGH</sequence>
<dbReference type="Proteomes" id="UP000217954">
    <property type="component" value="Chromosome"/>
</dbReference>
<evidence type="ECO:0000256" key="1">
    <source>
        <dbReference type="SAM" id="MobiDB-lite"/>
    </source>
</evidence>
<feature type="compositionally biased region" description="Basic and acidic residues" evidence="1">
    <location>
        <begin position="7"/>
        <end position="17"/>
    </location>
</feature>
<evidence type="ECO:0000313" key="2">
    <source>
        <dbReference type="EMBL" id="BAX96520.1"/>
    </source>
</evidence>
<protein>
    <submittedName>
        <fullName evidence="2">Uncharacterized protein</fullName>
    </submittedName>
</protein>
<organism evidence="2 3">
    <name type="scientific">[Mycobacterium] stephanolepidis</name>
    <dbReference type="NCBI Taxonomy" id="1520670"/>
    <lineage>
        <taxon>Bacteria</taxon>
        <taxon>Bacillati</taxon>
        <taxon>Actinomycetota</taxon>
        <taxon>Actinomycetes</taxon>
        <taxon>Mycobacteriales</taxon>
        <taxon>Mycobacteriaceae</taxon>
        <taxon>Mycobacteroides</taxon>
    </lineage>
</organism>
<accession>A0A1Z4EU76</accession>
<reference evidence="3" key="1">
    <citation type="journal article" date="2017" name="Genome Announc.">
        <title>Complete Genome Sequence of Mycobacterium stephanolepidis.</title>
        <authorList>
            <person name="Fukano H."/>
            <person name="Yoshida M."/>
            <person name="Katayama Y."/>
            <person name="Omatsu T."/>
            <person name="Mizutani T."/>
            <person name="Kurata O."/>
            <person name="Wada S."/>
            <person name="Hoshino Y."/>
        </authorList>
    </citation>
    <scope>NUCLEOTIDE SEQUENCE [LARGE SCALE GENOMIC DNA]</scope>
    <source>
        <strain evidence="3">NJB0901</strain>
    </source>
</reference>
<feature type="region of interest" description="Disordered" evidence="1">
    <location>
        <begin position="1"/>
        <end position="20"/>
    </location>
</feature>
<proteinExistence type="predicted"/>
<evidence type="ECO:0000313" key="3">
    <source>
        <dbReference type="Proteomes" id="UP000217954"/>
    </source>
</evidence>
<dbReference type="EMBL" id="AP018165">
    <property type="protein sequence ID" value="BAX96520.1"/>
    <property type="molecule type" value="Genomic_DNA"/>
</dbReference>
<dbReference type="AlphaFoldDB" id="A0A1Z4EU76"/>
<gene>
    <name evidence="2" type="ORF">MSTE_01190</name>
</gene>
<dbReference type="KEGG" id="mste:MSTE_01190"/>
<keyword evidence="3" id="KW-1185">Reference proteome</keyword>
<reference evidence="2 3" key="2">
    <citation type="journal article" date="2017" name="Int. J. Syst. Evol. Microbiol.">
        <title>Mycobacterium stephanolepidis sp. nov., a rapidly growing species related to Mycobacterium chelonae, isolated from marine teleost fish, Stephanolepis cirrhifer.</title>
        <authorList>
            <person name="Fukano H."/>
            <person name="Wada S."/>
            <person name="Kurata O."/>
            <person name="Katayama K."/>
            <person name="Fujiwara N."/>
            <person name="Hoshino Y."/>
        </authorList>
    </citation>
    <scope>NUCLEOTIDE SEQUENCE [LARGE SCALE GENOMIC DNA]</scope>
    <source>
        <strain evidence="2 3">NJB0901</strain>
    </source>
</reference>